<organism evidence="1">
    <name type="scientific">Planktothricoides raciborskii GIHE-MW2</name>
    <dbReference type="NCBI Taxonomy" id="2792601"/>
    <lineage>
        <taxon>Bacteria</taxon>
        <taxon>Bacillati</taxon>
        <taxon>Cyanobacteriota</taxon>
        <taxon>Cyanophyceae</taxon>
        <taxon>Oscillatoriophycideae</taxon>
        <taxon>Oscillatoriales</taxon>
        <taxon>Oscillatoriaceae</taxon>
        <taxon>Planktothricoides</taxon>
    </lineage>
</organism>
<name>A0AAU8JB73_9CYAN</name>
<sequence length="291" mass="33594">MRVLIVIPHVFNPDGGGKYASLSADPQPRILALTECVRALHGLYGSDQIYFKYDRHQLYQLPANQNPSMQVDIIIATTQGLHVLDRLPVTSDFYQHHPTDCDPMLLGFQCHGILKKNLGAYDYYGYLEDDLILHDPAFFQKLRWFNSSVGDGWVLQPNRFEWVQEANLIRKNYIDPELLFKTGQPGEFAHYFTDNLTILARLMGEEIVIKRAENPHSGCFFLNQKQMEYWAIQDYFGQIDCRFFGPLESAASLGLARTFRIYKPAPANANFLEIQHFGDKWSDKIKNTVFY</sequence>
<dbReference type="RefSeq" id="WP_054468169.1">
    <property type="nucleotide sequence ID" value="NZ_CP159837.1"/>
</dbReference>
<accession>A0AAU8JB73</accession>
<dbReference type="EMBL" id="CP159837">
    <property type="protein sequence ID" value="XCM35790.1"/>
    <property type="molecule type" value="Genomic_DNA"/>
</dbReference>
<gene>
    <name evidence="1" type="ORF">ABWT76_004494</name>
</gene>
<dbReference type="AlphaFoldDB" id="A0AAU8JB73"/>
<protein>
    <submittedName>
        <fullName evidence="1">Calcium-binding protein</fullName>
    </submittedName>
</protein>
<evidence type="ECO:0000313" key="1">
    <source>
        <dbReference type="EMBL" id="XCM35790.1"/>
    </source>
</evidence>
<reference evidence="1" key="1">
    <citation type="submission" date="2024-07" db="EMBL/GenBank/DDBJ databases">
        <authorList>
            <person name="Kim Y.J."/>
            <person name="Jeong J.Y."/>
        </authorList>
    </citation>
    <scope>NUCLEOTIDE SEQUENCE</scope>
    <source>
        <strain evidence="1">GIHE-MW2</strain>
    </source>
</reference>
<proteinExistence type="predicted"/>